<dbReference type="Proteomes" id="UP000570166">
    <property type="component" value="Unassembled WGS sequence"/>
</dbReference>
<evidence type="ECO:0000256" key="1">
    <source>
        <dbReference type="SAM" id="MobiDB-lite"/>
    </source>
</evidence>
<sequence length="361" mass="38488">MSGRAGSLNHARERNPRGVSVSDKIDPPCAGHDNRAAIFYLSDKCDSFRKQGPDVTTTALAIIGAGKIARDQHMPAIAGSEAFMLTAIVDPALPDLGVPVFASLAGLLKAGPAVDAVAICTPPQVRTGLVLEAMAAGLHVLMEKPPAATLSEVAAIEAAARPGRTVYATWHSRFAPMVAPARDWLAGRTIRSGRLVWREDAHRWHPGQHWLWQPGGMGVFDPTINAFSILTAITDAPWSIARSDFQIPVGLHAPISAQLEMRVGGAPVAADLHFHDDDTAEWTIALETEGGGTLELRDGGATLILDGGERRHQPKAEYPAIYAHFAALIAGSRSEVDARPLRLVADAFLLARISEAEAFEP</sequence>
<dbReference type="PANTHER" id="PTHR43377">
    <property type="entry name" value="BILIVERDIN REDUCTASE A"/>
    <property type="match status" value="1"/>
</dbReference>
<keyword evidence="4" id="KW-1185">Reference proteome</keyword>
<evidence type="ECO:0000313" key="4">
    <source>
        <dbReference type="Proteomes" id="UP000570166"/>
    </source>
</evidence>
<dbReference type="Pfam" id="PF01408">
    <property type="entry name" value="GFO_IDH_MocA"/>
    <property type="match status" value="1"/>
</dbReference>
<proteinExistence type="predicted"/>
<dbReference type="InterPro" id="IPR036291">
    <property type="entry name" value="NAD(P)-bd_dom_sf"/>
</dbReference>
<evidence type="ECO:0000313" key="3">
    <source>
        <dbReference type="EMBL" id="MBA2936175.1"/>
    </source>
</evidence>
<dbReference type="InterPro" id="IPR000683">
    <property type="entry name" value="Gfo/Idh/MocA-like_OxRdtase_N"/>
</dbReference>
<feature type="region of interest" description="Disordered" evidence="1">
    <location>
        <begin position="1"/>
        <end position="26"/>
    </location>
</feature>
<dbReference type="PANTHER" id="PTHR43377:SF8">
    <property type="entry name" value="BLR3664 PROTEIN"/>
    <property type="match status" value="1"/>
</dbReference>
<feature type="domain" description="Gfo/Idh/MocA-like oxidoreductase N-terminal" evidence="2">
    <location>
        <begin position="60"/>
        <end position="161"/>
    </location>
</feature>
<protein>
    <submittedName>
        <fullName evidence="3">Gfo/Idh/MocA family oxidoreductase</fullName>
    </submittedName>
</protein>
<dbReference type="GO" id="GO:0000166">
    <property type="term" value="F:nucleotide binding"/>
    <property type="evidence" value="ECO:0007669"/>
    <property type="project" value="InterPro"/>
</dbReference>
<name>A0A838LBT4_9SPHN</name>
<gene>
    <name evidence="3" type="ORF">HZF05_19000</name>
</gene>
<dbReference type="EMBL" id="JACEIB010000027">
    <property type="protein sequence ID" value="MBA2936175.1"/>
    <property type="molecule type" value="Genomic_DNA"/>
</dbReference>
<dbReference type="SUPFAM" id="SSF51735">
    <property type="entry name" value="NAD(P)-binding Rossmann-fold domains"/>
    <property type="match status" value="1"/>
</dbReference>
<dbReference type="AlphaFoldDB" id="A0A838LBT4"/>
<organism evidence="3 4">
    <name type="scientific">Sphingomonas chungangi</name>
    <dbReference type="NCBI Taxonomy" id="2683589"/>
    <lineage>
        <taxon>Bacteria</taxon>
        <taxon>Pseudomonadati</taxon>
        <taxon>Pseudomonadota</taxon>
        <taxon>Alphaproteobacteria</taxon>
        <taxon>Sphingomonadales</taxon>
        <taxon>Sphingomonadaceae</taxon>
        <taxon>Sphingomonas</taxon>
    </lineage>
</organism>
<dbReference type="Gene3D" id="3.30.360.10">
    <property type="entry name" value="Dihydrodipicolinate Reductase, domain 2"/>
    <property type="match status" value="1"/>
</dbReference>
<comment type="caution">
    <text evidence="3">The sequence shown here is derived from an EMBL/GenBank/DDBJ whole genome shotgun (WGS) entry which is preliminary data.</text>
</comment>
<accession>A0A838LBT4</accession>
<dbReference type="Gene3D" id="3.40.50.720">
    <property type="entry name" value="NAD(P)-binding Rossmann-like Domain"/>
    <property type="match status" value="1"/>
</dbReference>
<evidence type="ECO:0000259" key="2">
    <source>
        <dbReference type="Pfam" id="PF01408"/>
    </source>
</evidence>
<dbReference type="InterPro" id="IPR051450">
    <property type="entry name" value="Gfo/Idh/MocA_Oxidoreductases"/>
</dbReference>
<reference evidence="3 4" key="1">
    <citation type="submission" date="2020-07" db="EMBL/GenBank/DDBJ databases">
        <authorList>
            <person name="Sun Q."/>
        </authorList>
    </citation>
    <scope>NUCLEOTIDE SEQUENCE [LARGE SCALE GENOMIC DNA]</scope>
    <source>
        <strain evidence="3 4">CGMCC 1.13654</strain>
    </source>
</reference>